<dbReference type="SMART" id="SM00867">
    <property type="entry name" value="YceI"/>
    <property type="match status" value="1"/>
</dbReference>
<dbReference type="PANTHER" id="PTHR34406:SF1">
    <property type="entry name" value="PROTEIN YCEI"/>
    <property type="match status" value="1"/>
</dbReference>
<dbReference type="Proteomes" id="UP001160625">
    <property type="component" value="Unassembled WGS sequence"/>
</dbReference>
<protein>
    <submittedName>
        <fullName evidence="3">YceI family protein</fullName>
    </submittedName>
</protein>
<comment type="caution">
    <text evidence="3">The sequence shown here is derived from an EMBL/GenBank/DDBJ whole genome shotgun (WGS) entry which is preliminary data.</text>
</comment>
<gene>
    <name evidence="3" type="ORF">QGN17_03895</name>
</gene>
<dbReference type="EMBL" id="JARYGZ010000001">
    <property type="protein sequence ID" value="MDH7637866.1"/>
    <property type="molecule type" value="Genomic_DNA"/>
</dbReference>
<evidence type="ECO:0000256" key="1">
    <source>
        <dbReference type="SAM" id="SignalP"/>
    </source>
</evidence>
<dbReference type="InterPro" id="IPR007372">
    <property type="entry name" value="Lipid/polyisoprenoid-bd_YceI"/>
</dbReference>
<proteinExistence type="predicted"/>
<dbReference type="Gene3D" id="2.40.128.110">
    <property type="entry name" value="Lipid/polyisoprenoid-binding, YceI-like"/>
    <property type="match status" value="1"/>
</dbReference>
<accession>A0ABT6N0L0</accession>
<keyword evidence="1" id="KW-0732">Signal</keyword>
<dbReference type="Pfam" id="PF04264">
    <property type="entry name" value="YceI"/>
    <property type="match status" value="1"/>
</dbReference>
<feature type="chain" id="PRO_5047492002" evidence="1">
    <location>
        <begin position="23"/>
        <end position="202"/>
    </location>
</feature>
<dbReference type="RefSeq" id="WP_281043205.1">
    <property type="nucleotide sequence ID" value="NZ_JARYGZ010000001.1"/>
</dbReference>
<dbReference type="PANTHER" id="PTHR34406">
    <property type="entry name" value="PROTEIN YCEI"/>
    <property type="match status" value="1"/>
</dbReference>
<feature type="domain" description="Lipid/polyisoprenoid-binding YceI-like" evidence="2">
    <location>
        <begin position="36"/>
        <end position="200"/>
    </location>
</feature>
<reference evidence="3" key="1">
    <citation type="submission" date="2023-04" db="EMBL/GenBank/DDBJ databases">
        <title>Sphingomonas sp. MAHUQ-71 isolated from rice field.</title>
        <authorList>
            <person name="Huq M.A."/>
        </authorList>
    </citation>
    <scope>NUCLEOTIDE SEQUENCE</scope>
    <source>
        <strain evidence="3">MAHUQ-71</strain>
    </source>
</reference>
<organism evidence="3 4">
    <name type="scientific">Sphingomonas oryzagri</name>
    <dbReference type="NCBI Taxonomy" id="3042314"/>
    <lineage>
        <taxon>Bacteria</taxon>
        <taxon>Pseudomonadati</taxon>
        <taxon>Pseudomonadota</taxon>
        <taxon>Alphaproteobacteria</taxon>
        <taxon>Sphingomonadales</taxon>
        <taxon>Sphingomonadaceae</taxon>
        <taxon>Sphingomonas</taxon>
    </lineage>
</organism>
<feature type="signal peptide" evidence="1">
    <location>
        <begin position="1"/>
        <end position="22"/>
    </location>
</feature>
<evidence type="ECO:0000313" key="3">
    <source>
        <dbReference type="EMBL" id="MDH7637866.1"/>
    </source>
</evidence>
<dbReference type="SUPFAM" id="SSF101874">
    <property type="entry name" value="YceI-like"/>
    <property type="match status" value="1"/>
</dbReference>
<keyword evidence="4" id="KW-1185">Reference proteome</keyword>
<dbReference type="InterPro" id="IPR036761">
    <property type="entry name" value="TTHA0802/YceI-like_sf"/>
</dbReference>
<evidence type="ECO:0000259" key="2">
    <source>
        <dbReference type="SMART" id="SM00867"/>
    </source>
</evidence>
<evidence type="ECO:0000313" key="4">
    <source>
        <dbReference type="Proteomes" id="UP001160625"/>
    </source>
</evidence>
<name>A0ABT6N0L0_9SPHN</name>
<sequence>MRAFLPAIALLAAVPAISQAPAIPGAPETARVTAGTYKVEPNHTQVGFAVDHMGFSIFRGVFTGASGTLALDPANPTKAQLSVSIPIASVQTSNPKLNEELVSADWFDAAQFPNATFVSTAITVGPNNTALVDGNLTIHGVTKAARMQVHFHGAGTNPMDKALTVGFDARMGFNRSDFGVTKYVPVVSDHVELTIAGAFEKQ</sequence>